<dbReference type="EMBL" id="BAAAQN010000043">
    <property type="protein sequence ID" value="GAA2047503.1"/>
    <property type="molecule type" value="Genomic_DNA"/>
</dbReference>
<gene>
    <name evidence="1" type="ORF">GCM10009839_60850</name>
</gene>
<dbReference type="RefSeq" id="WP_344669114.1">
    <property type="nucleotide sequence ID" value="NZ_BAAAQN010000043.1"/>
</dbReference>
<reference evidence="2" key="1">
    <citation type="journal article" date="2019" name="Int. J. Syst. Evol. Microbiol.">
        <title>The Global Catalogue of Microorganisms (GCM) 10K type strain sequencing project: providing services to taxonomists for standard genome sequencing and annotation.</title>
        <authorList>
            <consortium name="The Broad Institute Genomics Platform"/>
            <consortium name="The Broad Institute Genome Sequencing Center for Infectious Disease"/>
            <person name="Wu L."/>
            <person name="Ma J."/>
        </authorList>
    </citation>
    <scope>NUCLEOTIDE SEQUENCE [LARGE SCALE GENOMIC DNA]</scope>
    <source>
        <strain evidence="2">JCM 16014</strain>
    </source>
</reference>
<keyword evidence="2" id="KW-1185">Reference proteome</keyword>
<proteinExistence type="predicted"/>
<name>A0ABP5GIU5_9ACTN</name>
<protein>
    <submittedName>
        <fullName evidence="1">Uncharacterized protein</fullName>
    </submittedName>
</protein>
<evidence type="ECO:0000313" key="2">
    <source>
        <dbReference type="Proteomes" id="UP001500751"/>
    </source>
</evidence>
<dbReference type="SUPFAM" id="SSF55729">
    <property type="entry name" value="Acyl-CoA N-acyltransferases (Nat)"/>
    <property type="match status" value="1"/>
</dbReference>
<accession>A0ABP5GIU5</accession>
<comment type="caution">
    <text evidence="1">The sequence shown here is derived from an EMBL/GenBank/DDBJ whole genome shotgun (WGS) entry which is preliminary data.</text>
</comment>
<organism evidence="1 2">
    <name type="scientific">Catenulispora yoronensis</name>
    <dbReference type="NCBI Taxonomy" id="450799"/>
    <lineage>
        <taxon>Bacteria</taxon>
        <taxon>Bacillati</taxon>
        <taxon>Actinomycetota</taxon>
        <taxon>Actinomycetes</taxon>
        <taxon>Catenulisporales</taxon>
        <taxon>Catenulisporaceae</taxon>
        <taxon>Catenulispora</taxon>
    </lineage>
</organism>
<dbReference type="Gene3D" id="3.40.630.30">
    <property type="match status" value="1"/>
</dbReference>
<dbReference type="InterPro" id="IPR016181">
    <property type="entry name" value="Acyl_CoA_acyltransferase"/>
</dbReference>
<evidence type="ECO:0000313" key="1">
    <source>
        <dbReference type="EMBL" id="GAA2047503.1"/>
    </source>
</evidence>
<dbReference type="Proteomes" id="UP001500751">
    <property type="component" value="Unassembled WGS sequence"/>
</dbReference>
<sequence length="56" mass="6365">MLGAHRGHRLSTLAKVANLRHLAENSPQTRRLHTSVGVDDEVMWAVNQRFGFRPET</sequence>